<evidence type="ECO:0000256" key="2">
    <source>
        <dbReference type="ARBA" id="ARBA00005264"/>
    </source>
</evidence>
<dbReference type="AlphaFoldDB" id="A0AAD5SBN0"/>
<name>A0AAD5SBN0_9FUNG</name>
<dbReference type="InterPro" id="IPR036322">
    <property type="entry name" value="WD40_repeat_dom_sf"/>
</dbReference>
<keyword evidence="11" id="KW-1185">Reference proteome</keyword>
<dbReference type="EMBL" id="JADGJD010001431">
    <property type="protein sequence ID" value="KAJ3042317.1"/>
    <property type="molecule type" value="Genomic_DNA"/>
</dbReference>
<feature type="compositionally biased region" description="Acidic residues" evidence="6">
    <location>
        <begin position="470"/>
        <end position="481"/>
    </location>
</feature>
<keyword evidence="5" id="KW-0539">Nucleus</keyword>
<comment type="similarity">
    <text evidence="2">Belongs to the WD repeat NOL10/ENP2 family.</text>
</comment>
<dbReference type="GO" id="GO:0000462">
    <property type="term" value="P:maturation of SSU-rRNA from tricistronic rRNA transcript (SSU-rRNA, 5.8S rRNA, LSU-rRNA)"/>
    <property type="evidence" value="ECO:0007669"/>
    <property type="project" value="TreeGrafter"/>
</dbReference>
<dbReference type="GO" id="GO:0032040">
    <property type="term" value="C:small-subunit processome"/>
    <property type="evidence" value="ECO:0007669"/>
    <property type="project" value="TreeGrafter"/>
</dbReference>
<evidence type="ECO:0000256" key="1">
    <source>
        <dbReference type="ARBA" id="ARBA00004604"/>
    </source>
</evidence>
<dbReference type="Pfam" id="PF23098">
    <property type="entry name" value="Beta-prop_NOL10_N"/>
    <property type="match status" value="1"/>
</dbReference>
<dbReference type="Gene3D" id="2.130.10.10">
    <property type="entry name" value="YVTN repeat-like/Quinoprotein amine dehydrogenase"/>
    <property type="match status" value="1"/>
</dbReference>
<accession>A0AAD5SBN0</accession>
<comment type="caution">
    <text evidence="10">The sequence shown here is derived from an EMBL/GenBank/DDBJ whole genome shotgun (WGS) entry which is preliminary data.</text>
</comment>
<dbReference type="Proteomes" id="UP001212841">
    <property type="component" value="Unassembled WGS sequence"/>
</dbReference>
<feature type="compositionally biased region" description="Acidic residues" evidence="6">
    <location>
        <begin position="489"/>
        <end position="500"/>
    </location>
</feature>
<feature type="domain" description="Nucleolar protein 10-like N-terminal" evidence="9">
    <location>
        <begin position="2"/>
        <end position="290"/>
    </location>
</feature>
<dbReference type="PANTHER" id="PTHR14927:SF0">
    <property type="entry name" value="NUCLEOLAR PROTEIN 10"/>
    <property type="match status" value="1"/>
</dbReference>
<feature type="domain" description="Nucleolar protein 10-like second" evidence="8">
    <location>
        <begin position="295"/>
        <end position="343"/>
    </location>
</feature>
<dbReference type="PANTHER" id="PTHR14927">
    <property type="entry name" value="NUCLEOLAR PROTEIN 10"/>
    <property type="match status" value="1"/>
</dbReference>
<evidence type="ECO:0000256" key="6">
    <source>
        <dbReference type="SAM" id="MobiDB-lite"/>
    </source>
</evidence>
<evidence type="ECO:0000259" key="7">
    <source>
        <dbReference type="Pfam" id="PF08159"/>
    </source>
</evidence>
<dbReference type="SMART" id="SM00320">
    <property type="entry name" value="WD40"/>
    <property type="match status" value="3"/>
</dbReference>
<dbReference type="InterPro" id="IPR001680">
    <property type="entry name" value="WD40_rpt"/>
</dbReference>
<evidence type="ECO:0000256" key="4">
    <source>
        <dbReference type="ARBA" id="ARBA00022737"/>
    </source>
</evidence>
<keyword evidence="3" id="KW-0853">WD repeat</keyword>
<dbReference type="GO" id="GO:0030686">
    <property type="term" value="C:90S preribosome"/>
    <property type="evidence" value="ECO:0007669"/>
    <property type="project" value="TreeGrafter"/>
</dbReference>
<feature type="region of interest" description="Disordered" evidence="6">
    <location>
        <begin position="440"/>
        <end position="539"/>
    </location>
</feature>
<sequence>MRVYELAEKSMKFDRHFDCENVQFEILSDDWTKIVMLQSDRTVELHTQFGMHYQTRVPKFGRDLAYHYPTCDLMIGGASNEVWRLNLEQGRFMNSLVTECPAINAMHINPAHQLFGFGGEDGRVEFWHPRERKRIGVLNIAAAVASTIGSDSLDSFPEISAIKFANDGLTVAVGTSTGQVLTYDLRGSTPVVVKDHQYGFPIKSLDFHSTGNVVSADTKIVKIWNKDDGKAFTSIEPPTDINDVLVSPGSGLIMMANEGTQMQTYYVPQLGPAPRWCNYLDNLTEEMEESPNQSLYDDYKFVTRKELATLGLEHMIGTNVLKAYMHGFFIDLRLYEKAKAIANPFEYESYKHKQIQARIAAKSASRISVNKNLPKINKSLATKILSSTAAEGEQADSDDDKKKKKKKKAAVFDESKVTAENPLGDDRFKRLFEDEDMQVDETSHEWKLHHPSESRMAAAKQAFEKVDDGAPSDDEDDYESEPEGRGSDESSDEFGSDSDDDQIRFQNTKQPKPKYTASRKPPSQHAQQSKQPQFYELKE</sequence>
<evidence type="ECO:0000313" key="11">
    <source>
        <dbReference type="Proteomes" id="UP001212841"/>
    </source>
</evidence>
<dbReference type="InterPro" id="IPR040382">
    <property type="entry name" value="NOL10/Enp2"/>
</dbReference>
<dbReference type="InterPro" id="IPR012580">
    <property type="entry name" value="NUC153"/>
</dbReference>
<comment type="subcellular location">
    <subcellularLocation>
        <location evidence="1">Nucleus</location>
        <location evidence="1">Nucleolus</location>
    </subcellularLocation>
</comment>
<feature type="non-terminal residue" evidence="10">
    <location>
        <position position="539"/>
    </location>
</feature>
<organism evidence="10 11">
    <name type="scientific">Rhizophlyctis rosea</name>
    <dbReference type="NCBI Taxonomy" id="64517"/>
    <lineage>
        <taxon>Eukaryota</taxon>
        <taxon>Fungi</taxon>
        <taxon>Fungi incertae sedis</taxon>
        <taxon>Chytridiomycota</taxon>
        <taxon>Chytridiomycota incertae sedis</taxon>
        <taxon>Chytridiomycetes</taxon>
        <taxon>Rhizophlyctidales</taxon>
        <taxon>Rhizophlyctidaceae</taxon>
        <taxon>Rhizophlyctis</taxon>
    </lineage>
</organism>
<dbReference type="InterPro" id="IPR056550">
    <property type="entry name" value="NOL10_2nd"/>
</dbReference>
<reference evidence="10" key="1">
    <citation type="submission" date="2020-05" db="EMBL/GenBank/DDBJ databases">
        <title>Phylogenomic resolution of chytrid fungi.</title>
        <authorList>
            <person name="Stajich J.E."/>
            <person name="Amses K."/>
            <person name="Simmons R."/>
            <person name="Seto K."/>
            <person name="Myers J."/>
            <person name="Bonds A."/>
            <person name="Quandt C.A."/>
            <person name="Barry K."/>
            <person name="Liu P."/>
            <person name="Grigoriev I."/>
            <person name="Longcore J.E."/>
            <person name="James T.Y."/>
        </authorList>
    </citation>
    <scope>NUCLEOTIDE SEQUENCE</scope>
    <source>
        <strain evidence="10">JEL0318</strain>
    </source>
</reference>
<evidence type="ECO:0000256" key="5">
    <source>
        <dbReference type="ARBA" id="ARBA00023242"/>
    </source>
</evidence>
<evidence type="ECO:0000259" key="9">
    <source>
        <dbReference type="Pfam" id="PF23098"/>
    </source>
</evidence>
<protein>
    <submittedName>
        <fullName evidence="10">Nucleolar protein 10</fullName>
    </submittedName>
</protein>
<evidence type="ECO:0000313" key="10">
    <source>
        <dbReference type="EMBL" id="KAJ3042317.1"/>
    </source>
</evidence>
<dbReference type="SUPFAM" id="SSF50978">
    <property type="entry name" value="WD40 repeat-like"/>
    <property type="match status" value="1"/>
</dbReference>
<dbReference type="Pfam" id="PF08159">
    <property type="entry name" value="NUC153"/>
    <property type="match status" value="1"/>
</dbReference>
<feature type="region of interest" description="Disordered" evidence="6">
    <location>
        <begin position="387"/>
        <end position="410"/>
    </location>
</feature>
<dbReference type="InterPro" id="IPR056551">
    <property type="entry name" value="Beta-prop_NOL10_N"/>
</dbReference>
<dbReference type="InterPro" id="IPR015943">
    <property type="entry name" value="WD40/YVTN_repeat-like_dom_sf"/>
</dbReference>
<evidence type="ECO:0000256" key="3">
    <source>
        <dbReference type="ARBA" id="ARBA00022574"/>
    </source>
</evidence>
<gene>
    <name evidence="10" type="primary">NOL10</name>
    <name evidence="10" type="ORF">HK097_002076</name>
</gene>
<keyword evidence="4" id="KW-0677">Repeat</keyword>
<feature type="domain" description="NUC153" evidence="7">
    <location>
        <begin position="425"/>
        <end position="453"/>
    </location>
</feature>
<dbReference type="Pfam" id="PF23097">
    <property type="entry name" value="NOL10_2nd"/>
    <property type="match status" value="1"/>
</dbReference>
<feature type="compositionally biased region" description="Basic and acidic residues" evidence="6">
    <location>
        <begin position="441"/>
        <end position="453"/>
    </location>
</feature>
<evidence type="ECO:0000259" key="8">
    <source>
        <dbReference type="Pfam" id="PF23097"/>
    </source>
</evidence>
<proteinExistence type="inferred from homology"/>